<keyword evidence="3" id="KW-1185">Reference proteome</keyword>
<gene>
    <name evidence="2" type="ORF">GSI_13791</name>
</gene>
<proteinExistence type="predicted"/>
<name>A0A2G8RRA1_9APHY</name>
<dbReference type="EMBL" id="AYKW01000067">
    <property type="protein sequence ID" value="PIL24040.1"/>
    <property type="molecule type" value="Genomic_DNA"/>
</dbReference>
<dbReference type="OrthoDB" id="3204463at2759"/>
<sequence length="233" mass="26072">MVDLSAPQPRLAPALFPNRSLPRNQSRPLAIVDDTFYSLPKPRTIASPKPILTPYVLPEDSGLHKLSSKPPCSPTKRRRALNRNLPRSTRHRHCARSDCCINTFSRPLTSFDDLPWISALSIEPDSANPWDIADLSLLDTSEKESSGPGPVRRRKTSLRSNPLAQPRSKEEEDSWSVPLPFIRMYDFADPAPRTPPPKRRFSPSDVVFHDLHPVLPSEATEQPSRPTHVGASP</sequence>
<evidence type="ECO:0000313" key="2">
    <source>
        <dbReference type="EMBL" id="PIL24040.1"/>
    </source>
</evidence>
<evidence type="ECO:0000256" key="1">
    <source>
        <dbReference type="SAM" id="MobiDB-lite"/>
    </source>
</evidence>
<feature type="region of interest" description="Disordered" evidence="1">
    <location>
        <begin position="139"/>
        <end position="174"/>
    </location>
</feature>
<comment type="caution">
    <text evidence="2">The sequence shown here is derived from an EMBL/GenBank/DDBJ whole genome shotgun (WGS) entry which is preliminary data.</text>
</comment>
<reference evidence="2 3" key="1">
    <citation type="journal article" date="2015" name="Sci. Rep.">
        <title>Chromosome-level genome map provides insights into diverse defense mechanisms in the medicinal fungus Ganoderma sinense.</title>
        <authorList>
            <person name="Zhu Y."/>
            <person name="Xu J."/>
            <person name="Sun C."/>
            <person name="Zhou S."/>
            <person name="Xu H."/>
            <person name="Nelson D.R."/>
            <person name="Qian J."/>
            <person name="Song J."/>
            <person name="Luo H."/>
            <person name="Xiang L."/>
            <person name="Li Y."/>
            <person name="Xu Z."/>
            <person name="Ji A."/>
            <person name="Wang L."/>
            <person name="Lu S."/>
            <person name="Hayward A."/>
            <person name="Sun W."/>
            <person name="Li X."/>
            <person name="Schwartz D.C."/>
            <person name="Wang Y."/>
            <person name="Chen S."/>
        </authorList>
    </citation>
    <scope>NUCLEOTIDE SEQUENCE [LARGE SCALE GENOMIC DNA]</scope>
    <source>
        <strain evidence="2 3">ZZ0214-1</strain>
    </source>
</reference>
<dbReference type="AlphaFoldDB" id="A0A2G8RRA1"/>
<evidence type="ECO:0000313" key="3">
    <source>
        <dbReference type="Proteomes" id="UP000230002"/>
    </source>
</evidence>
<feature type="region of interest" description="Disordered" evidence="1">
    <location>
        <begin position="186"/>
        <end position="233"/>
    </location>
</feature>
<dbReference type="Proteomes" id="UP000230002">
    <property type="component" value="Unassembled WGS sequence"/>
</dbReference>
<accession>A0A2G8RRA1</accession>
<protein>
    <submittedName>
        <fullName evidence="2">Uncharacterized protein</fullName>
    </submittedName>
</protein>
<organism evidence="2 3">
    <name type="scientific">Ganoderma sinense ZZ0214-1</name>
    <dbReference type="NCBI Taxonomy" id="1077348"/>
    <lineage>
        <taxon>Eukaryota</taxon>
        <taxon>Fungi</taxon>
        <taxon>Dikarya</taxon>
        <taxon>Basidiomycota</taxon>
        <taxon>Agaricomycotina</taxon>
        <taxon>Agaricomycetes</taxon>
        <taxon>Polyporales</taxon>
        <taxon>Polyporaceae</taxon>
        <taxon>Ganoderma</taxon>
    </lineage>
</organism>